<dbReference type="EMBL" id="JANPWB010000001">
    <property type="protein sequence ID" value="KAJ1216302.1"/>
    <property type="molecule type" value="Genomic_DNA"/>
</dbReference>
<evidence type="ECO:0000313" key="1">
    <source>
        <dbReference type="EMBL" id="KAJ1216302.1"/>
    </source>
</evidence>
<dbReference type="AlphaFoldDB" id="A0AAV7WUC4"/>
<gene>
    <name evidence="1" type="ORF">NDU88_003906</name>
</gene>
<reference evidence="1" key="1">
    <citation type="journal article" date="2022" name="bioRxiv">
        <title>Sequencing and chromosome-scale assembly of the giantPleurodeles waltlgenome.</title>
        <authorList>
            <person name="Brown T."/>
            <person name="Elewa A."/>
            <person name="Iarovenko S."/>
            <person name="Subramanian E."/>
            <person name="Araus A.J."/>
            <person name="Petzold A."/>
            <person name="Susuki M."/>
            <person name="Suzuki K.-i.T."/>
            <person name="Hayashi T."/>
            <person name="Toyoda A."/>
            <person name="Oliveira C."/>
            <person name="Osipova E."/>
            <person name="Leigh N.D."/>
            <person name="Simon A."/>
            <person name="Yun M.H."/>
        </authorList>
    </citation>
    <scope>NUCLEOTIDE SEQUENCE</scope>
    <source>
        <strain evidence="1">20211129_DDA</strain>
        <tissue evidence="1">Liver</tissue>
    </source>
</reference>
<evidence type="ECO:0000313" key="2">
    <source>
        <dbReference type="Proteomes" id="UP001066276"/>
    </source>
</evidence>
<dbReference type="Proteomes" id="UP001066276">
    <property type="component" value="Chromosome 1_1"/>
</dbReference>
<protein>
    <submittedName>
        <fullName evidence="1">Uncharacterized protein</fullName>
    </submittedName>
</protein>
<name>A0AAV7WUC4_PLEWA</name>
<organism evidence="1 2">
    <name type="scientific">Pleurodeles waltl</name>
    <name type="common">Iberian ribbed newt</name>
    <dbReference type="NCBI Taxonomy" id="8319"/>
    <lineage>
        <taxon>Eukaryota</taxon>
        <taxon>Metazoa</taxon>
        <taxon>Chordata</taxon>
        <taxon>Craniata</taxon>
        <taxon>Vertebrata</taxon>
        <taxon>Euteleostomi</taxon>
        <taxon>Amphibia</taxon>
        <taxon>Batrachia</taxon>
        <taxon>Caudata</taxon>
        <taxon>Salamandroidea</taxon>
        <taxon>Salamandridae</taxon>
        <taxon>Pleurodelinae</taxon>
        <taxon>Pleurodeles</taxon>
    </lineage>
</organism>
<comment type="caution">
    <text evidence="1">The sequence shown here is derived from an EMBL/GenBank/DDBJ whole genome shotgun (WGS) entry which is preliminary data.</text>
</comment>
<keyword evidence="2" id="KW-1185">Reference proteome</keyword>
<accession>A0AAV7WUC4</accession>
<proteinExistence type="predicted"/>
<sequence>MRLRLPRGLGVMGCHPGYLGPQNCAAGRQALQRGVLEVLLDILAEVSQLLCFFPFLGFRCAVVHILTLLVSLTCLIRDCWQDLRPSDLLALLDSEL</sequence>